<dbReference type="InterPro" id="IPR053980">
    <property type="entry name" value="ISP_coupler"/>
</dbReference>
<dbReference type="OrthoDB" id="9758243at2"/>
<feature type="compositionally biased region" description="Acidic residues" evidence="1">
    <location>
        <begin position="655"/>
        <end position="670"/>
    </location>
</feature>
<dbReference type="PROSITE" id="PS00092">
    <property type="entry name" value="N6_MTASE"/>
    <property type="match status" value="1"/>
</dbReference>
<dbReference type="InterPro" id="IPR011335">
    <property type="entry name" value="Restrct_endonuc-II-like"/>
</dbReference>
<evidence type="ECO:0000259" key="2">
    <source>
        <dbReference type="PROSITE" id="PS51192"/>
    </source>
</evidence>
<dbReference type="GO" id="GO:0005829">
    <property type="term" value="C:cytosol"/>
    <property type="evidence" value="ECO:0007669"/>
    <property type="project" value="TreeGrafter"/>
</dbReference>
<name>A0A6I4ZZH0_9BACI</name>
<dbReference type="PROSITE" id="PS51194">
    <property type="entry name" value="HELICASE_CTER"/>
    <property type="match status" value="1"/>
</dbReference>
<keyword evidence="4" id="KW-0378">Hydrolase</keyword>
<dbReference type="Pfam" id="PF13156">
    <property type="entry name" value="Mrr_cat_2"/>
    <property type="match status" value="1"/>
</dbReference>
<dbReference type="Pfam" id="PF18135">
    <property type="entry name" value="Type_ISP_C"/>
    <property type="match status" value="1"/>
</dbReference>
<dbReference type="Proteomes" id="UP000468638">
    <property type="component" value="Unassembled WGS sequence"/>
</dbReference>
<dbReference type="CDD" id="cd22333">
    <property type="entry name" value="LlaBIII_nuclease-like"/>
    <property type="match status" value="1"/>
</dbReference>
<dbReference type="PROSITE" id="PS51192">
    <property type="entry name" value="HELICASE_ATP_BIND_1"/>
    <property type="match status" value="1"/>
</dbReference>
<dbReference type="Pfam" id="PF00271">
    <property type="entry name" value="Helicase_C"/>
    <property type="match status" value="1"/>
</dbReference>
<reference evidence="4 5" key="1">
    <citation type="submission" date="2019-11" db="EMBL/GenBank/DDBJ databases">
        <title>Genome sequences of 17 halophilic strains isolated from different environments.</title>
        <authorList>
            <person name="Furrow R.E."/>
        </authorList>
    </citation>
    <scope>NUCLEOTIDE SEQUENCE [LARGE SCALE GENOMIC DNA]</scope>
    <source>
        <strain evidence="4 5">22514_16_FS</strain>
    </source>
</reference>
<dbReference type="InterPro" id="IPR041635">
    <property type="entry name" value="Type_ISP_LLaBIII_C"/>
</dbReference>
<dbReference type="InterPro" id="IPR006935">
    <property type="entry name" value="Helicase/UvrB_N"/>
</dbReference>
<dbReference type="InterPro" id="IPR002052">
    <property type="entry name" value="DNA_methylase_N6_adenine_CS"/>
</dbReference>
<keyword evidence="4" id="KW-0347">Helicase</keyword>
<dbReference type="InterPro" id="IPR001650">
    <property type="entry name" value="Helicase_C-like"/>
</dbReference>
<dbReference type="GO" id="GO:0006304">
    <property type="term" value="P:DNA modification"/>
    <property type="evidence" value="ECO:0007669"/>
    <property type="project" value="InterPro"/>
</dbReference>
<dbReference type="InterPro" id="IPR039442">
    <property type="entry name" value="Mrr-like_dom"/>
</dbReference>
<comment type="caution">
    <text evidence="4">The sequence shown here is derived from an EMBL/GenBank/DDBJ whole genome shotgun (WGS) entry which is preliminary data.</text>
</comment>
<evidence type="ECO:0000259" key="3">
    <source>
        <dbReference type="PROSITE" id="PS51194"/>
    </source>
</evidence>
<evidence type="ECO:0000256" key="1">
    <source>
        <dbReference type="SAM" id="MobiDB-lite"/>
    </source>
</evidence>
<dbReference type="PANTHER" id="PTHR47396">
    <property type="entry name" value="TYPE I RESTRICTION ENZYME ECOKI R PROTEIN"/>
    <property type="match status" value="1"/>
</dbReference>
<feature type="domain" description="Helicase C-terminal" evidence="3">
    <location>
        <begin position="455"/>
        <end position="644"/>
    </location>
</feature>
<dbReference type="InterPro" id="IPR050742">
    <property type="entry name" value="Helicase_Restrict-Modif_Enz"/>
</dbReference>
<dbReference type="SMART" id="SM00490">
    <property type="entry name" value="HELICc"/>
    <property type="match status" value="1"/>
</dbReference>
<accession>A0A6I4ZZH0</accession>
<feature type="region of interest" description="Disordered" evidence="1">
    <location>
        <begin position="651"/>
        <end position="671"/>
    </location>
</feature>
<dbReference type="SUPFAM" id="SSF52540">
    <property type="entry name" value="P-loop containing nucleoside triphosphate hydrolases"/>
    <property type="match status" value="1"/>
</dbReference>
<organism evidence="4 5">
    <name type="scientific">Pontibacillus yanchengensis</name>
    <dbReference type="NCBI Taxonomy" id="462910"/>
    <lineage>
        <taxon>Bacteria</taxon>
        <taxon>Bacillati</taxon>
        <taxon>Bacillota</taxon>
        <taxon>Bacilli</taxon>
        <taxon>Bacillales</taxon>
        <taxon>Bacillaceae</taxon>
        <taxon>Pontibacillus</taxon>
    </lineage>
</organism>
<dbReference type="GO" id="GO:0009007">
    <property type="term" value="F:site-specific DNA-methyltransferase (adenine-specific) activity"/>
    <property type="evidence" value="ECO:0007669"/>
    <property type="project" value="UniProtKB-EC"/>
</dbReference>
<dbReference type="GO" id="GO:0005524">
    <property type="term" value="F:ATP binding"/>
    <property type="evidence" value="ECO:0007669"/>
    <property type="project" value="InterPro"/>
</dbReference>
<dbReference type="EMBL" id="WMEQ01000003">
    <property type="protein sequence ID" value="MYL33253.1"/>
    <property type="molecule type" value="Genomic_DNA"/>
</dbReference>
<dbReference type="PRINTS" id="PR00507">
    <property type="entry name" value="N12N6MTFRASE"/>
</dbReference>
<evidence type="ECO:0000313" key="4">
    <source>
        <dbReference type="EMBL" id="MYL33253.1"/>
    </source>
</evidence>
<keyword evidence="4" id="KW-0067">ATP-binding</keyword>
<dbReference type="Gene3D" id="3.40.50.300">
    <property type="entry name" value="P-loop containing nucleotide triphosphate hydrolases"/>
    <property type="match status" value="2"/>
</dbReference>
<dbReference type="Gene3D" id="3.40.50.150">
    <property type="entry name" value="Vaccinia Virus protein VP39"/>
    <property type="match status" value="1"/>
</dbReference>
<dbReference type="GO" id="GO:0004386">
    <property type="term" value="F:helicase activity"/>
    <property type="evidence" value="ECO:0007669"/>
    <property type="project" value="UniProtKB-KW"/>
</dbReference>
<proteinExistence type="predicted"/>
<dbReference type="GO" id="GO:0032259">
    <property type="term" value="P:methylation"/>
    <property type="evidence" value="ECO:0007669"/>
    <property type="project" value="InterPro"/>
</dbReference>
<dbReference type="Pfam" id="PF07669">
    <property type="entry name" value="Eco57I"/>
    <property type="match status" value="1"/>
</dbReference>
<protein>
    <submittedName>
        <fullName evidence="4">DEAD/DEAH box helicase</fullName>
    </submittedName>
</protein>
<dbReference type="GO" id="GO:0003677">
    <property type="term" value="F:DNA binding"/>
    <property type="evidence" value="ECO:0007669"/>
    <property type="project" value="InterPro"/>
</dbReference>
<dbReference type="Gene3D" id="3.40.1350.10">
    <property type="match status" value="1"/>
</dbReference>
<dbReference type="InterPro" id="IPR029063">
    <property type="entry name" value="SAM-dependent_MTases_sf"/>
</dbReference>
<gene>
    <name evidence="4" type="ORF">GLW05_06520</name>
</gene>
<dbReference type="Pfam" id="PF22240">
    <property type="entry name" value="ISP_coupler"/>
    <property type="match status" value="1"/>
</dbReference>
<dbReference type="SUPFAM" id="SSF53335">
    <property type="entry name" value="S-adenosyl-L-methionine-dependent methyltransferases"/>
    <property type="match status" value="1"/>
</dbReference>
<dbReference type="InterPro" id="IPR011639">
    <property type="entry name" value="MethylTrfase_TaqI-like_dom"/>
</dbReference>
<dbReference type="SMART" id="SM00487">
    <property type="entry name" value="DEXDc"/>
    <property type="match status" value="1"/>
</dbReference>
<dbReference type="GO" id="GO:0016787">
    <property type="term" value="F:hydrolase activity"/>
    <property type="evidence" value="ECO:0007669"/>
    <property type="project" value="InterPro"/>
</dbReference>
<dbReference type="InterPro" id="IPR011856">
    <property type="entry name" value="tRNA_endonuc-like_dom_sf"/>
</dbReference>
<dbReference type="Pfam" id="PF04851">
    <property type="entry name" value="ResIII"/>
    <property type="match status" value="1"/>
</dbReference>
<dbReference type="SUPFAM" id="SSF52980">
    <property type="entry name" value="Restriction endonuclease-like"/>
    <property type="match status" value="1"/>
</dbReference>
<keyword evidence="4" id="KW-0547">Nucleotide-binding</keyword>
<dbReference type="InterPro" id="IPR014001">
    <property type="entry name" value="Helicase_ATP-bd"/>
</dbReference>
<dbReference type="PANTHER" id="PTHR47396:SF1">
    <property type="entry name" value="ATP-DEPENDENT HELICASE IRC3-RELATED"/>
    <property type="match status" value="1"/>
</dbReference>
<sequence length="1593" mass="182654">MTNTKSFEQVLDYLREISTSESDKGTRFENLVKKYFEIALPYAEEFEYVWTWNEFPENGGRHDTGIDLVAKKRGTGEYCAIQCKFYAKEYTVQKKDIDSFFNEVGKELYTSGIIVTTTDKWSSNASAALESRDKQIQRLRFNDLRNSAVDWSNFITDNANSMTVKEPRTLLPHQKDAFDDVINGFEHAERGKMIMACGTGKTFTSLKIAEEISKQKEGNSVILYLVPSISLLSQTLKEWNTHTTTRFRTYAVCSDKKVSKASEDINSHDIGFPATTDVNKIVENFDIFKNENEMTVIFSTYQSIEVIREAQEKGLPTLDLIIADEAHRTTGVTLAEGEESHFVKVHDNNYIKSNRRLYQTATPKVFGDKTKNKADKKDAVLTSMDDVSLFGKEFHNLGFGEAVERGLLTDYKVMVLVTDQDYVDVALANEINSGSTNLNSKDFAKIVGTWNGLSKRKSHSNEVEGNPMRKGVAFTSKIQTSKHLAKIFQDVVDTYSETSDISSGVSVEIDHVDGTMNTLERSNLLDWLGEEPEDNNTCRILSNARCLTEGVDVPDLDSVIFFNPRNSVIDIIQAVGRVMRKAEDKNYGYVILPININKGNDIETELNNNEEYKVVWQVLQALRSHDERFNAMINQMDLNMDKPSNIEIIGHSGETSDENEGTTKDDEDTSGEINEQIKMTFPDLEELQDAIYAQIVDKVGDKKYWENWSSDVAEIAHRHFDRIKLLLRDKNGKPYHAFQKFLADLRNNLNSSIQENEAIEMLSQHLITKPVFEALFDKDSFVYNNPVSKAMEEVLSLLEEENLEKETQSLDKFYESVKTRASKIDNLEGKQKVIIELYDKFFGTAFKKTTERLGIVYTPVEIVDFIIKNVNDILKQEFNLSYNDNGVHVLDPFAGTGTFAVRLLQSKLITNENLLYKYTNEIHSNEIVLLAYYIATINIEETFYDIYEKEYYPYEGMVLTDTFQLNEERDTFTSEIFGENNERAKKQNENPVVAIIGNPPYSARQRSANDNNANVEYEKLDNDIRDTYGKKSTSKTVKDLYDSYVRAIRWSSDRIKDNGIISFVTNGSFIDKNSLDGLRISLTDEFSKIYVMDLKGAIRGKSRQDILKEGGNVFDIQTGVAIVTLIKNSSNNSPCELYYYDIGENLSKEDKLNKVNSFQSIDDIKWRRINYNAEGDWVNQRNPEFNDFIEIGSKKKGIQNKIFSTYSLGLNTNRDAWVYNFSQNKLLSNVKRTIEVYNQEVDRYKFACEGLAKSEYPKVEDFVTTDRKKISWSSSLYPKVSRGIKVNLNQDSVMKLSYRPFTKQWVYYDKILNHRPGNWDKIFPTDSHENVVISLSGVGSRKPFAALVTDCITDVNSLSPTQSFPLYYYEKADSENANSLFDEENDFNGYKRFNTITDWSLSKFQTAYNDKTISKNDIFWYVYGILNSSEYKSNYMHDLKKMLPRIPLVNDFWGFSESGRQLGDLHLNYENLAPYPLDEVHKREGGGSNFAVKKMQFGKDSNKRQDKSVIHYNDEIVLTGVPIEAYEYDVNGRSPIEWIIDQYRIKTDKPSGIINDPNDYSENPRYIIDLLKSLITLSLKSKQIVEEMPPLKN</sequence>
<evidence type="ECO:0000313" key="5">
    <source>
        <dbReference type="Proteomes" id="UP000468638"/>
    </source>
</evidence>
<dbReference type="InterPro" id="IPR027417">
    <property type="entry name" value="P-loop_NTPase"/>
</dbReference>
<dbReference type="CDD" id="cd18785">
    <property type="entry name" value="SF2_C"/>
    <property type="match status" value="1"/>
</dbReference>
<feature type="domain" description="Helicase ATP-binding" evidence="2">
    <location>
        <begin position="182"/>
        <end position="381"/>
    </location>
</feature>